<protein>
    <submittedName>
        <fullName evidence="2">Transmembrane protein</fullName>
    </submittedName>
</protein>
<feature type="transmembrane region" description="Helical" evidence="1">
    <location>
        <begin position="21"/>
        <end position="39"/>
    </location>
</feature>
<dbReference type="Proteomes" id="UP000221165">
    <property type="component" value="Unassembled WGS sequence"/>
</dbReference>
<comment type="caution">
    <text evidence="2">The sequence shown here is derived from an EMBL/GenBank/DDBJ whole genome shotgun (WGS) entry which is preliminary data.</text>
</comment>
<organism evidence="2 3">
    <name type="scientific">Cystoisospora suis</name>
    <dbReference type="NCBI Taxonomy" id="483139"/>
    <lineage>
        <taxon>Eukaryota</taxon>
        <taxon>Sar</taxon>
        <taxon>Alveolata</taxon>
        <taxon>Apicomplexa</taxon>
        <taxon>Conoidasida</taxon>
        <taxon>Coccidia</taxon>
        <taxon>Eucoccidiorida</taxon>
        <taxon>Eimeriorina</taxon>
        <taxon>Sarcocystidae</taxon>
        <taxon>Cystoisospora</taxon>
    </lineage>
</organism>
<proteinExistence type="predicted"/>
<dbReference type="GeneID" id="94434235"/>
<dbReference type="EMBL" id="MIGC01008856">
    <property type="protein sequence ID" value="PHJ15266.1"/>
    <property type="molecule type" value="Genomic_DNA"/>
</dbReference>
<dbReference type="VEuPathDB" id="ToxoDB:CSUI_010923"/>
<name>A0A2C6KG04_9APIC</name>
<feature type="non-terminal residue" evidence="2">
    <location>
        <position position="51"/>
    </location>
</feature>
<keyword evidence="1" id="KW-0472">Membrane</keyword>
<evidence type="ECO:0000313" key="2">
    <source>
        <dbReference type="EMBL" id="PHJ15266.1"/>
    </source>
</evidence>
<reference evidence="2 3" key="1">
    <citation type="journal article" date="2017" name="Int. J. Parasitol.">
        <title>The genome of the protozoan parasite Cystoisospora suis and a reverse vaccinology approach to identify vaccine candidates.</title>
        <authorList>
            <person name="Palmieri N."/>
            <person name="Shrestha A."/>
            <person name="Ruttkowski B."/>
            <person name="Beck T."/>
            <person name="Vogl C."/>
            <person name="Tomley F."/>
            <person name="Blake D.P."/>
            <person name="Joachim A."/>
        </authorList>
    </citation>
    <scope>NUCLEOTIDE SEQUENCE [LARGE SCALE GENOMIC DNA]</scope>
    <source>
        <strain evidence="2 3">Wien I</strain>
    </source>
</reference>
<accession>A0A2C6KG04</accession>
<feature type="non-terminal residue" evidence="2">
    <location>
        <position position="1"/>
    </location>
</feature>
<keyword evidence="3" id="KW-1185">Reference proteome</keyword>
<dbReference type="AlphaFoldDB" id="A0A2C6KG04"/>
<gene>
    <name evidence="2" type="ORF">CSUI_010923</name>
</gene>
<keyword evidence="1" id="KW-1133">Transmembrane helix</keyword>
<keyword evidence="1 2" id="KW-0812">Transmembrane</keyword>
<evidence type="ECO:0000256" key="1">
    <source>
        <dbReference type="SAM" id="Phobius"/>
    </source>
</evidence>
<dbReference type="RefSeq" id="XP_067917000.1">
    <property type="nucleotide sequence ID" value="XM_068071024.1"/>
</dbReference>
<evidence type="ECO:0000313" key="3">
    <source>
        <dbReference type="Proteomes" id="UP000221165"/>
    </source>
</evidence>
<sequence>FAMAGFFITQDDRWMPAAGGLLLLLSLISWIVLLCYSIVPPGTIESDDFSL</sequence>